<dbReference type="AlphaFoldDB" id="A0A2P7MZP9"/>
<proteinExistence type="predicted"/>
<name>A0A2P7MZP9_9CYAN</name>
<keyword evidence="2" id="KW-1185">Reference proteome</keyword>
<protein>
    <submittedName>
        <fullName evidence="1">Uncharacterized protein</fullName>
    </submittedName>
</protein>
<sequence length="60" mass="6691">MQRSLLVVVLAGGSFQLGRLSERAVWPCRLRPVAKLVAPLLGQEIPSRELCELLLQIPRL</sequence>
<reference evidence="1 2" key="1">
    <citation type="journal article" date="2018" name="Environ. Microbiol.">
        <title>Ecological and genomic features of two widespread freshwater picocyanobacteria.</title>
        <authorList>
            <person name="Cabello-Yeves P.J."/>
            <person name="Picazo A."/>
            <person name="Camacho A."/>
            <person name="Callieri C."/>
            <person name="Rosselli R."/>
            <person name="Roda-Garcia J.J."/>
            <person name="Coutinho F.H."/>
            <person name="Rodriguez-Valera F."/>
        </authorList>
    </citation>
    <scope>NUCLEOTIDE SEQUENCE [LARGE SCALE GENOMIC DNA]</scope>
    <source>
        <strain evidence="1 2">Tous</strain>
    </source>
</reference>
<evidence type="ECO:0000313" key="2">
    <source>
        <dbReference type="Proteomes" id="UP000243002"/>
    </source>
</evidence>
<gene>
    <name evidence="1" type="ORF">C7K55_04235</name>
</gene>
<comment type="caution">
    <text evidence="1">The sequence shown here is derived from an EMBL/GenBank/DDBJ whole genome shotgun (WGS) entry which is preliminary data.</text>
</comment>
<dbReference type="OrthoDB" id="565390at2"/>
<organism evidence="1 2">
    <name type="scientific">Cyanobium usitatum str. Tous</name>
    <dbReference type="NCBI Taxonomy" id="2116684"/>
    <lineage>
        <taxon>Bacteria</taxon>
        <taxon>Bacillati</taxon>
        <taxon>Cyanobacteriota</taxon>
        <taxon>Cyanophyceae</taxon>
        <taxon>Synechococcales</taxon>
        <taxon>Prochlorococcaceae</taxon>
        <taxon>Cyanobium</taxon>
    </lineage>
</organism>
<dbReference type="EMBL" id="PXXO01000003">
    <property type="protein sequence ID" value="PSJ06690.1"/>
    <property type="molecule type" value="Genomic_DNA"/>
</dbReference>
<evidence type="ECO:0000313" key="1">
    <source>
        <dbReference type="EMBL" id="PSJ06690.1"/>
    </source>
</evidence>
<dbReference type="Proteomes" id="UP000243002">
    <property type="component" value="Unassembled WGS sequence"/>
</dbReference>
<accession>A0A2P7MZP9</accession>